<dbReference type="InterPro" id="IPR002035">
    <property type="entry name" value="VWF_A"/>
</dbReference>
<evidence type="ECO:0000313" key="8">
    <source>
        <dbReference type="Proteomes" id="UP001168552"/>
    </source>
</evidence>
<keyword evidence="3 5" id="KW-1133">Transmembrane helix</keyword>
<comment type="caution">
    <text evidence="7">The sequence shown here is derived from an EMBL/GenBank/DDBJ whole genome shotgun (WGS) entry which is preliminary data.</text>
</comment>
<keyword evidence="1" id="KW-1003">Cell membrane</keyword>
<evidence type="ECO:0000256" key="1">
    <source>
        <dbReference type="ARBA" id="ARBA00022475"/>
    </source>
</evidence>
<feature type="domain" description="VWFA" evidence="6">
    <location>
        <begin position="80"/>
        <end position="279"/>
    </location>
</feature>
<keyword evidence="2 5" id="KW-0812">Transmembrane</keyword>
<sequence length="323" mass="35566">MTWFNSLEFPDYGLLILLLAGYGIFVVRLVRANRKLNNPSAPSLLLKGLLRATALLLLVLSILGPSMGSSTQEIQSVGKDIYLAVDLSESMNASDVSPSRLEKVKFELKNIIKAFNSDRIGLIIFSAEAFVQCPLTYDQAALSLFIETLNTELISGGGTEFGPALRIASEKLLKKEELAVSEKSKVIVLISDGEDFGTNTEEVADEIRQSGIRLFMLGVGTEKGSTIPSRRGNKRDRNGQEVISKLQPESLQQLAQKADGEYFQISDKENETTALIQSISQIEGELREVRKIDVAANKYQWFLAAALILFFLDTLISVKTLSI</sequence>
<feature type="transmembrane region" description="Helical" evidence="5">
    <location>
        <begin position="299"/>
        <end position="318"/>
    </location>
</feature>
<dbReference type="SMART" id="SM00327">
    <property type="entry name" value="VWA"/>
    <property type="match status" value="1"/>
</dbReference>
<organism evidence="7 8">
    <name type="scientific">Shiella aurantiaca</name>
    <dbReference type="NCBI Taxonomy" id="3058365"/>
    <lineage>
        <taxon>Bacteria</taxon>
        <taxon>Pseudomonadati</taxon>
        <taxon>Bacteroidota</taxon>
        <taxon>Cytophagia</taxon>
        <taxon>Cytophagales</taxon>
        <taxon>Shiellaceae</taxon>
        <taxon>Shiella</taxon>
    </lineage>
</organism>
<evidence type="ECO:0000256" key="2">
    <source>
        <dbReference type="ARBA" id="ARBA00022692"/>
    </source>
</evidence>
<dbReference type="InterPro" id="IPR036465">
    <property type="entry name" value="vWFA_dom_sf"/>
</dbReference>
<dbReference type="InterPro" id="IPR050768">
    <property type="entry name" value="UPF0353/GerABKA_families"/>
</dbReference>
<evidence type="ECO:0000256" key="4">
    <source>
        <dbReference type="ARBA" id="ARBA00023136"/>
    </source>
</evidence>
<protein>
    <submittedName>
        <fullName evidence="7">VWA domain-containing protein</fullName>
    </submittedName>
</protein>
<proteinExistence type="predicted"/>
<accession>A0ABT8F5C8</accession>
<dbReference type="SUPFAM" id="SSF53300">
    <property type="entry name" value="vWA-like"/>
    <property type="match status" value="1"/>
</dbReference>
<dbReference type="Pfam" id="PF00092">
    <property type="entry name" value="VWA"/>
    <property type="match status" value="1"/>
</dbReference>
<dbReference type="PANTHER" id="PTHR22550">
    <property type="entry name" value="SPORE GERMINATION PROTEIN"/>
    <property type="match status" value="1"/>
</dbReference>
<dbReference type="EMBL" id="JAUHJS010000003">
    <property type="protein sequence ID" value="MDN4165459.1"/>
    <property type="molecule type" value="Genomic_DNA"/>
</dbReference>
<keyword evidence="8" id="KW-1185">Reference proteome</keyword>
<dbReference type="Proteomes" id="UP001168552">
    <property type="component" value="Unassembled WGS sequence"/>
</dbReference>
<dbReference type="PROSITE" id="PS50234">
    <property type="entry name" value="VWFA"/>
    <property type="match status" value="1"/>
</dbReference>
<gene>
    <name evidence="7" type="ORF">QWY31_08095</name>
</gene>
<evidence type="ECO:0000259" key="6">
    <source>
        <dbReference type="PROSITE" id="PS50234"/>
    </source>
</evidence>
<name>A0ABT8F5C8_9BACT</name>
<evidence type="ECO:0000313" key="7">
    <source>
        <dbReference type="EMBL" id="MDN4165459.1"/>
    </source>
</evidence>
<keyword evidence="4 5" id="KW-0472">Membrane</keyword>
<feature type="transmembrane region" description="Helical" evidence="5">
    <location>
        <begin position="12"/>
        <end position="32"/>
    </location>
</feature>
<evidence type="ECO:0000256" key="3">
    <source>
        <dbReference type="ARBA" id="ARBA00022989"/>
    </source>
</evidence>
<dbReference type="PANTHER" id="PTHR22550:SF5">
    <property type="entry name" value="LEUCINE ZIPPER PROTEIN 4"/>
    <property type="match status" value="1"/>
</dbReference>
<reference evidence="7" key="1">
    <citation type="submission" date="2023-06" db="EMBL/GenBank/DDBJ databases">
        <title>Cytophagales bacterium Strain LB-30, isolated from soil.</title>
        <authorList>
            <person name="Liu B."/>
        </authorList>
    </citation>
    <scope>NUCLEOTIDE SEQUENCE</scope>
    <source>
        <strain evidence="7">LB-30</strain>
    </source>
</reference>
<dbReference type="RefSeq" id="WP_320003984.1">
    <property type="nucleotide sequence ID" value="NZ_JAUHJS010000003.1"/>
</dbReference>
<evidence type="ECO:0000256" key="5">
    <source>
        <dbReference type="SAM" id="Phobius"/>
    </source>
</evidence>
<dbReference type="Gene3D" id="3.40.50.410">
    <property type="entry name" value="von Willebrand factor, type A domain"/>
    <property type="match status" value="1"/>
</dbReference>